<keyword evidence="2" id="KW-0813">Transport</keyword>
<keyword evidence="8" id="KW-0472">Membrane</keyword>
<dbReference type="Proteomes" id="UP000005753">
    <property type="component" value="Chromosome"/>
</dbReference>
<dbReference type="SMART" id="SM00382">
    <property type="entry name" value="AAA"/>
    <property type="match status" value="1"/>
</dbReference>
<dbReference type="PROSITE" id="PS00211">
    <property type="entry name" value="ABC_TRANSPORTER_1"/>
    <property type="match status" value="1"/>
</dbReference>
<keyword evidence="3" id="KW-1003">Cell membrane</keyword>
<evidence type="ECO:0000256" key="6">
    <source>
        <dbReference type="ARBA" id="ARBA00022967"/>
    </source>
</evidence>
<evidence type="ECO:0000256" key="1">
    <source>
        <dbReference type="ARBA" id="ARBA00005417"/>
    </source>
</evidence>
<evidence type="ECO:0000256" key="4">
    <source>
        <dbReference type="ARBA" id="ARBA00022741"/>
    </source>
</evidence>
<accession>I5AWE4</accession>
<evidence type="ECO:0000313" key="10">
    <source>
        <dbReference type="EMBL" id="EIM58117.1"/>
    </source>
</evidence>
<dbReference type="FunFam" id="3.40.50.300:FF:000056">
    <property type="entry name" value="Cell division ATP-binding protein FtsE"/>
    <property type="match status" value="1"/>
</dbReference>
<dbReference type="HOGENOM" id="CLU_000604_1_3_9"/>
<dbReference type="OrthoDB" id="9804199at2"/>
<dbReference type="Pfam" id="PF09383">
    <property type="entry name" value="NIL"/>
    <property type="match status" value="1"/>
</dbReference>
<dbReference type="SUPFAM" id="SSF52540">
    <property type="entry name" value="P-loop containing nucleoside triphosphate hydrolases"/>
    <property type="match status" value="1"/>
</dbReference>
<proteinExistence type="inferred from homology"/>
<dbReference type="InterPro" id="IPR045865">
    <property type="entry name" value="ACT-like_dom_sf"/>
</dbReference>
<dbReference type="AlphaFoldDB" id="I5AWE4"/>
<dbReference type="STRING" id="633697.EubceDRAFT1_2388"/>
<comment type="similarity">
    <text evidence="1">Belongs to the ABC transporter superfamily.</text>
</comment>
<evidence type="ECO:0000313" key="11">
    <source>
        <dbReference type="Proteomes" id="UP000005753"/>
    </source>
</evidence>
<dbReference type="GO" id="GO:0005886">
    <property type="term" value="C:plasma membrane"/>
    <property type="evidence" value="ECO:0007669"/>
    <property type="project" value="UniProtKB-ARBA"/>
</dbReference>
<dbReference type="GO" id="GO:0006865">
    <property type="term" value="P:amino acid transport"/>
    <property type="evidence" value="ECO:0007669"/>
    <property type="project" value="UniProtKB-KW"/>
</dbReference>
<dbReference type="InterPro" id="IPR027417">
    <property type="entry name" value="P-loop_NTPase"/>
</dbReference>
<evidence type="ECO:0000256" key="8">
    <source>
        <dbReference type="ARBA" id="ARBA00023136"/>
    </source>
</evidence>
<dbReference type="InterPro" id="IPR050086">
    <property type="entry name" value="MetN_ABC_transporter-like"/>
</dbReference>
<dbReference type="SMART" id="SM00930">
    <property type="entry name" value="NIL"/>
    <property type="match status" value="1"/>
</dbReference>
<feature type="domain" description="ABC transporter" evidence="9">
    <location>
        <begin position="6"/>
        <end position="245"/>
    </location>
</feature>
<sequence length="337" mass="37046">MTTPIISIQHLQKSFRGKNMSVDAIRDVSIDIEAGEIYGIIGLSGAGKSTLVRCINYLEKPTAGEIVFDGRKLSGLQPGELRSVRQQMGMIFQQFQLLDQRTALRNVTFPLEIQGMKKKAAVQRAMELLRIVELEERADAYPTQLSGGQKQRVAIARALATNPKVLLCDEATSALDPNTTNAILALLKKLNRELGITIVIITHEMDVISHICDKVAIIDGGRIAESGKVSDIFMEPKSKIGQELILGNAVKDVSFSKKACYRISFDGRSSGEPVLSDLVLATRIPVNILYAQTRDVGGTARDHMIIQLPEDGGQQAEILNYLNARHIPYEEVTAYDS</sequence>
<dbReference type="PANTHER" id="PTHR43166:SF30">
    <property type="entry name" value="METHIONINE IMPORT ATP-BINDING PROTEIN METN"/>
    <property type="match status" value="1"/>
</dbReference>
<evidence type="ECO:0000256" key="7">
    <source>
        <dbReference type="ARBA" id="ARBA00022970"/>
    </source>
</evidence>
<dbReference type="CDD" id="cd03258">
    <property type="entry name" value="ABC_MetN_methionine_transporter"/>
    <property type="match status" value="1"/>
</dbReference>
<keyword evidence="5" id="KW-0067">ATP-binding</keyword>
<dbReference type="Pfam" id="PF00005">
    <property type="entry name" value="ABC_tran"/>
    <property type="match status" value="1"/>
</dbReference>
<evidence type="ECO:0000256" key="3">
    <source>
        <dbReference type="ARBA" id="ARBA00022475"/>
    </source>
</evidence>
<organism evidence="10 11">
    <name type="scientific">Eubacterium cellulosolvens (strain ATCC 43171 / JCM 9499 / 6)</name>
    <name type="common">Cillobacterium cellulosolvens</name>
    <dbReference type="NCBI Taxonomy" id="633697"/>
    <lineage>
        <taxon>Bacteria</taxon>
        <taxon>Bacillati</taxon>
        <taxon>Bacillota</taxon>
        <taxon>Clostridia</taxon>
        <taxon>Eubacteriales</taxon>
        <taxon>Eubacteriaceae</taxon>
        <taxon>Eubacterium</taxon>
    </lineage>
</organism>
<dbReference type="Gene3D" id="3.30.70.260">
    <property type="match status" value="1"/>
</dbReference>
<dbReference type="InterPro" id="IPR003593">
    <property type="entry name" value="AAA+_ATPase"/>
</dbReference>
<evidence type="ECO:0000256" key="2">
    <source>
        <dbReference type="ARBA" id="ARBA00022448"/>
    </source>
</evidence>
<dbReference type="InterPro" id="IPR018449">
    <property type="entry name" value="NIL_domain"/>
</dbReference>
<gene>
    <name evidence="10" type="ORF">EubceDRAFT1_2388</name>
</gene>
<reference evidence="10 11" key="2">
    <citation type="submission" date="2012-02" db="EMBL/GenBank/DDBJ databases">
        <title>Improved High-Quality Draft sequence of Eubacterium cellulosolvens 6.</title>
        <authorList>
            <consortium name="US DOE Joint Genome Institute"/>
            <person name="Lucas S."/>
            <person name="Han J."/>
            <person name="Lapidus A."/>
            <person name="Cheng J.-F."/>
            <person name="Goodwin L."/>
            <person name="Pitluck S."/>
            <person name="Peters L."/>
            <person name="Mikhailova N."/>
            <person name="Gu W."/>
            <person name="Detter J.C."/>
            <person name="Han C."/>
            <person name="Tapia R."/>
            <person name="Land M."/>
            <person name="Hauser L."/>
            <person name="Kyrpides N."/>
            <person name="Ivanova N."/>
            <person name="Pagani I."/>
            <person name="Johnson E."/>
            <person name="Mukhopadhyay B."/>
            <person name="Anderson I."/>
            <person name="Woyke T."/>
        </authorList>
    </citation>
    <scope>NUCLEOTIDE SEQUENCE [LARGE SCALE GENOMIC DNA]</scope>
    <source>
        <strain evidence="10 11">6</strain>
    </source>
</reference>
<dbReference type="InterPro" id="IPR003439">
    <property type="entry name" value="ABC_transporter-like_ATP-bd"/>
</dbReference>
<dbReference type="eggNOG" id="COG1135">
    <property type="taxonomic scope" value="Bacteria"/>
</dbReference>
<dbReference type="SUPFAM" id="SSF55021">
    <property type="entry name" value="ACT-like"/>
    <property type="match status" value="1"/>
</dbReference>
<dbReference type="GO" id="GO:0016887">
    <property type="term" value="F:ATP hydrolysis activity"/>
    <property type="evidence" value="ECO:0007669"/>
    <property type="project" value="InterPro"/>
</dbReference>
<evidence type="ECO:0000256" key="5">
    <source>
        <dbReference type="ARBA" id="ARBA00022840"/>
    </source>
</evidence>
<evidence type="ECO:0000259" key="9">
    <source>
        <dbReference type="PROSITE" id="PS50893"/>
    </source>
</evidence>
<protein>
    <submittedName>
        <fullName evidence="10">ABC-type metal ion transport system, ATPase component</fullName>
    </submittedName>
</protein>
<keyword evidence="11" id="KW-1185">Reference proteome</keyword>
<dbReference type="InterPro" id="IPR017871">
    <property type="entry name" value="ABC_transporter-like_CS"/>
</dbReference>
<dbReference type="InterPro" id="IPR041701">
    <property type="entry name" value="MetN_ABC"/>
</dbReference>
<reference evidence="10 11" key="1">
    <citation type="submission" date="2010-08" db="EMBL/GenBank/DDBJ databases">
        <authorList>
            <consortium name="US DOE Joint Genome Institute (JGI-PGF)"/>
            <person name="Lucas S."/>
            <person name="Copeland A."/>
            <person name="Lapidus A."/>
            <person name="Cheng J.-F."/>
            <person name="Bruce D."/>
            <person name="Goodwin L."/>
            <person name="Pitluck S."/>
            <person name="Land M.L."/>
            <person name="Hauser L."/>
            <person name="Chang Y.-J."/>
            <person name="Anderson I.J."/>
            <person name="Johnson E."/>
            <person name="Mulhopadhyay B."/>
            <person name="Kyrpides N."/>
            <person name="Woyke T.J."/>
        </authorList>
    </citation>
    <scope>NUCLEOTIDE SEQUENCE [LARGE SCALE GENOMIC DNA]</scope>
    <source>
        <strain evidence="10 11">6</strain>
    </source>
</reference>
<keyword evidence="6" id="KW-1278">Translocase</keyword>
<dbReference type="Gene3D" id="3.40.50.300">
    <property type="entry name" value="P-loop containing nucleotide triphosphate hydrolases"/>
    <property type="match status" value="1"/>
</dbReference>
<dbReference type="GO" id="GO:0005524">
    <property type="term" value="F:ATP binding"/>
    <property type="evidence" value="ECO:0007669"/>
    <property type="project" value="UniProtKB-KW"/>
</dbReference>
<name>I5AWE4_EUBC6</name>
<keyword evidence="4" id="KW-0547">Nucleotide-binding</keyword>
<dbReference type="PROSITE" id="PS50893">
    <property type="entry name" value="ABC_TRANSPORTER_2"/>
    <property type="match status" value="1"/>
</dbReference>
<dbReference type="PANTHER" id="PTHR43166">
    <property type="entry name" value="AMINO ACID IMPORT ATP-BINDING PROTEIN"/>
    <property type="match status" value="1"/>
</dbReference>
<keyword evidence="7" id="KW-0029">Amino-acid transport</keyword>
<dbReference type="EMBL" id="CM001487">
    <property type="protein sequence ID" value="EIM58117.1"/>
    <property type="molecule type" value="Genomic_DNA"/>
</dbReference>